<feature type="region of interest" description="Disordered" evidence="6">
    <location>
        <begin position="378"/>
        <end position="438"/>
    </location>
</feature>
<evidence type="ECO:0000256" key="2">
    <source>
        <dbReference type="ARBA" id="ARBA00023136"/>
    </source>
</evidence>
<dbReference type="SUPFAM" id="SSF48726">
    <property type="entry name" value="Immunoglobulin"/>
    <property type="match status" value="4"/>
</dbReference>
<dbReference type="Pfam" id="PF13927">
    <property type="entry name" value="Ig_3"/>
    <property type="match status" value="1"/>
</dbReference>
<dbReference type="SMART" id="SM00409">
    <property type="entry name" value="IG"/>
    <property type="match status" value="4"/>
</dbReference>
<evidence type="ECO:0000256" key="3">
    <source>
        <dbReference type="ARBA" id="ARBA00023157"/>
    </source>
</evidence>
<dbReference type="Gene3D" id="2.60.40.10">
    <property type="entry name" value="Immunoglobulins"/>
    <property type="match status" value="4"/>
</dbReference>
<gene>
    <name evidence="9" type="primary">HMCN2</name>
    <name evidence="9" type="ORF">BLAG_LOCUS11825</name>
</gene>
<keyword evidence="10" id="KW-1185">Reference proteome</keyword>
<feature type="domain" description="Ig-like" evidence="8">
    <location>
        <begin position="3"/>
        <end position="109"/>
    </location>
</feature>
<dbReference type="Pfam" id="PF07686">
    <property type="entry name" value="V-set"/>
    <property type="match status" value="2"/>
</dbReference>
<keyword evidence="3" id="KW-1015">Disulfide bond</keyword>
<feature type="domain" description="Ig-like" evidence="8">
    <location>
        <begin position="308"/>
        <end position="390"/>
    </location>
</feature>
<accession>A0A8J9ZDJ0</accession>
<evidence type="ECO:0000259" key="8">
    <source>
        <dbReference type="PROSITE" id="PS50835"/>
    </source>
</evidence>
<dbReference type="InterPro" id="IPR007110">
    <property type="entry name" value="Ig-like_dom"/>
</dbReference>
<evidence type="ECO:0000256" key="7">
    <source>
        <dbReference type="SAM" id="SignalP"/>
    </source>
</evidence>
<feature type="domain" description="Ig-like" evidence="8">
    <location>
        <begin position="209"/>
        <end position="305"/>
    </location>
</feature>
<dbReference type="GO" id="GO:0016020">
    <property type="term" value="C:membrane"/>
    <property type="evidence" value="ECO:0007669"/>
    <property type="project" value="UniProtKB-SubCell"/>
</dbReference>
<dbReference type="AlphaFoldDB" id="A0A8J9ZDJ0"/>
<evidence type="ECO:0000256" key="6">
    <source>
        <dbReference type="SAM" id="MobiDB-lite"/>
    </source>
</evidence>
<comment type="subcellular location">
    <subcellularLocation>
        <location evidence="1">Membrane</location>
        <topology evidence="1">Single-pass type I membrane protein</topology>
    </subcellularLocation>
</comment>
<evidence type="ECO:0000313" key="10">
    <source>
        <dbReference type="Proteomes" id="UP000838412"/>
    </source>
</evidence>
<proteinExistence type="predicted"/>
<dbReference type="Pfam" id="PF13895">
    <property type="entry name" value="Ig_2"/>
    <property type="match status" value="1"/>
</dbReference>
<keyword evidence="7" id="KW-0732">Signal</keyword>
<protein>
    <submittedName>
        <fullName evidence="9">HMCN2 protein</fullName>
    </submittedName>
</protein>
<dbReference type="InterPro" id="IPR013106">
    <property type="entry name" value="Ig_V-set"/>
</dbReference>
<dbReference type="SMART" id="SM00406">
    <property type="entry name" value="IGv"/>
    <property type="match status" value="2"/>
</dbReference>
<sequence length="438" mass="47303">MAPRFSSSSASFLILLVCHLILMESGAAQIYKEAGQNVNLTCDYAFSGISYILEWRRGDEHLLDFFSNDSSPTFNSTDLSGRLSLQGGKNLIISNLNRTDDGRYYCRVSEEGVSPRVTLSPSGHATTTTGSDVTLNCTVDSKPDANITWTGPNGDLGTGNSVMLNNFQPAKDTGIYTCTATNSFSATKSASGYVVLTVQGAAQVYKEAGESVTLSCDYAFSGRGIRYTIEWHRDEDGERLLNFFSEDSSPTFDNTELSSRLSLQGGKHLVISNLQRTDDGRYYCKVSEIGGNPGDDGSDQNLVVTVSPSVAVSTLEQLPVTAATGSDVTLTCTITDSKPEANITWTGPNGDLGTENSVLLNNVQPANDTGTYTCTATNKANTERQHENVSHSRAASKRPESGSEEYEMVQPSSQPSQPIASDDYQELRPAIYQSLQKH</sequence>
<feature type="compositionally biased region" description="Basic and acidic residues" evidence="6">
    <location>
        <begin position="381"/>
        <end position="390"/>
    </location>
</feature>
<keyword evidence="2" id="KW-0472">Membrane</keyword>
<keyword evidence="4" id="KW-0325">Glycoprotein</keyword>
<dbReference type="InterPro" id="IPR036179">
    <property type="entry name" value="Ig-like_dom_sf"/>
</dbReference>
<evidence type="ECO:0000313" key="9">
    <source>
        <dbReference type="EMBL" id="CAH1251415.1"/>
    </source>
</evidence>
<reference evidence="9" key="1">
    <citation type="submission" date="2022-01" db="EMBL/GenBank/DDBJ databases">
        <authorList>
            <person name="Braso-Vives M."/>
        </authorList>
    </citation>
    <scope>NUCLEOTIDE SEQUENCE</scope>
</reference>
<evidence type="ECO:0000256" key="4">
    <source>
        <dbReference type="ARBA" id="ARBA00023180"/>
    </source>
</evidence>
<dbReference type="PROSITE" id="PS50835">
    <property type="entry name" value="IG_LIKE"/>
    <property type="match status" value="4"/>
</dbReference>
<feature type="domain" description="Ig-like" evidence="8">
    <location>
        <begin position="115"/>
        <end position="191"/>
    </location>
</feature>
<feature type="signal peptide" evidence="7">
    <location>
        <begin position="1"/>
        <end position="28"/>
    </location>
</feature>
<organism evidence="9 10">
    <name type="scientific">Branchiostoma lanceolatum</name>
    <name type="common">Common lancelet</name>
    <name type="synonym">Amphioxus lanceolatum</name>
    <dbReference type="NCBI Taxonomy" id="7740"/>
    <lineage>
        <taxon>Eukaryota</taxon>
        <taxon>Metazoa</taxon>
        <taxon>Chordata</taxon>
        <taxon>Cephalochordata</taxon>
        <taxon>Leptocardii</taxon>
        <taxon>Amphioxiformes</taxon>
        <taxon>Branchiostomatidae</taxon>
        <taxon>Branchiostoma</taxon>
    </lineage>
</organism>
<evidence type="ECO:0000256" key="5">
    <source>
        <dbReference type="ARBA" id="ARBA00023319"/>
    </source>
</evidence>
<dbReference type="CDD" id="cd00099">
    <property type="entry name" value="IgV"/>
    <property type="match status" value="1"/>
</dbReference>
<dbReference type="EMBL" id="OV696704">
    <property type="protein sequence ID" value="CAH1251415.1"/>
    <property type="molecule type" value="Genomic_DNA"/>
</dbReference>
<dbReference type="OrthoDB" id="428111at2759"/>
<keyword evidence="5" id="KW-0393">Immunoglobulin domain</keyword>
<dbReference type="InterPro" id="IPR003598">
    <property type="entry name" value="Ig_sub2"/>
</dbReference>
<name>A0A8J9ZDJ0_BRALA</name>
<feature type="chain" id="PRO_5035452694" evidence="7">
    <location>
        <begin position="29"/>
        <end position="438"/>
    </location>
</feature>
<dbReference type="Proteomes" id="UP000838412">
    <property type="component" value="Chromosome 19"/>
</dbReference>
<dbReference type="InterPro" id="IPR013783">
    <property type="entry name" value="Ig-like_fold"/>
</dbReference>
<evidence type="ECO:0000256" key="1">
    <source>
        <dbReference type="ARBA" id="ARBA00004479"/>
    </source>
</evidence>
<dbReference type="InterPro" id="IPR003599">
    <property type="entry name" value="Ig_sub"/>
</dbReference>
<dbReference type="SMART" id="SM00408">
    <property type="entry name" value="IGc2"/>
    <property type="match status" value="4"/>
</dbReference>
<dbReference type="InterPro" id="IPR051275">
    <property type="entry name" value="Cell_adhesion_signaling"/>
</dbReference>
<dbReference type="PANTHER" id="PTHR11640">
    <property type="entry name" value="NEPHRIN"/>
    <property type="match status" value="1"/>
</dbReference>